<dbReference type="PATRIC" id="fig|1261127.3.peg.3422"/>
<evidence type="ECO:0000313" key="2">
    <source>
        <dbReference type="Proteomes" id="UP000034085"/>
    </source>
</evidence>
<dbReference type="EMBL" id="CP011132">
    <property type="protein sequence ID" value="AKE60025.1"/>
    <property type="molecule type" value="Genomic_DNA"/>
</dbReference>
<gene>
    <name evidence="1" type="ORF">F384_16385</name>
</gene>
<protein>
    <submittedName>
        <fullName evidence="1">Uncharacterized protein</fullName>
    </submittedName>
</protein>
<dbReference type="RefSeq" id="WP_046487177.1">
    <property type="nucleotide sequence ID" value="NZ_CP011132.1"/>
</dbReference>
<evidence type="ECO:0000313" key="1">
    <source>
        <dbReference type="EMBL" id="AKE60025.1"/>
    </source>
</evidence>
<proteinExistence type="predicted"/>
<reference evidence="1 2" key="1">
    <citation type="journal article" date="2013" name="Appl. Microbiol. Biotechnol.">
        <title>Glycerol assimilation and production of 1,3-propanediol by Citrobacter amalonaticus Y19.</title>
        <authorList>
            <person name="Ainala S.K."/>
            <person name="Ashok S."/>
            <person name="Ko Y."/>
            <person name="Park S."/>
        </authorList>
    </citation>
    <scope>NUCLEOTIDE SEQUENCE [LARGE SCALE GENOMIC DNA]</scope>
    <source>
        <strain evidence="1 2">Y19</strain>
    </source>
</reference>
<dbReference type="Gene3D" id="2.60.120.430">
    <property type="entry name" value="Galactose-binding lectin"/>
    <property type="match status" value="1"/>
</dbReference>
<accession>A0A0F6RG64</accession>
<dbReference type="Proteomes" id="UP000034085">
    <property type="component" value="Chromosome"/>
</dbReference>
<dbReference type="KEGG" id="cama:F384_16385"/>
<organism evidence="1 2">
    <name type="scientific">Citrobacter amalonaticus Y19</name>
    <dbReference type="NCBI Taxonomy" id="1261127"/>
    <lineage>
        <taxon>Bacteria</taxon>
        <taxon>Pseudomonadati</taxon>
        <taxon>Pseudomonadota</taxon>
        <taxon>Gammaproteobacteria</taxon>
        <taxon>Enterobacterales</taxon>
        <taxon>Enterobacteriaceae</taxon>
        <taxon>Citrobacter</taxon>
    </lineage>
</organism>
<dbReference type="HOGENOM" id="CLU_153076_0_0_6"/>
<sequence>MVDRMYVPPLASRRVKRTQIRSRDKWAETDLFVEQGVRYFFCVTGKWCDMSHCCDANGYTVDYLNFARIWLRCRHDPATWFTLIGTIDKSTDTMFVIGDGARLNNGWIAPRSGELVVFANDISGMYWNNFGSVVLEVWR</sequence>
<name>A0A0F6RG64_CITAM</name>
<dbReference type="AlphaFoldDB" id="A0A0F6RG64"/>